<evidence type="ECO:0000256" key="1">
    <source>
        <dbReference type="ARBA" id="ARBA00013194"/>
    </source>
</evidence>
<dbReference type="PROSITE" id="PS50072">
    <property type="entry name" value="CSA_PPIASE_2"/>
    <property type="match status" value="1"/>
</dbReference>
<proteinExistence type="predicted"/>
<dbReference type="InterPro" id="IPR044666">
    <property type="entry name" value="Cyclophilin_A-like"/>
</dbReference>
<reference evidence="5 6" key="1">
    <citation type="submission" date="2017-12" db="EMBL/GenBank/DDBJ databases">
        <authorList>
            <person name="Hurst M.R.H."/>
        </authorList>
    </citation>
    <scope>NUCLEOTIDE SEQUENCE [LARGE SCALE GENOMIC DNA]</scope>
    <source>
        <strain evidence="5 6">SY-3-19</strain>
    </source>
</reference>
<organism evidence="5 6">
    <name type="scientific">Hyphococcus luteus</name>
    <dbReference type="NCBI Taxonomy" id="2058213"/>
    <lineage>
        <taxon>Bacteria</taxon>
        <taxon>Pseudomonadati</taxon>
        <taxon>Pseudomonadota</taxon>
        <taxon>Alphaproteobacteria</taxon>
        <taxon>Parvularculales</taxon>
        <taxon>Parvularculaceae</taxon>
        <taxon>Hyphococcus</taxon>
    </lineage>
</organism>
<dbReference type="Pfam" id="PF00160">
    <property type="entry name" value="Pro_isomerase"/>
    <property type="match status" value="1"/>
</dbReference>
<dbReference type="PANTHER" id="PTHR45625">
    <property type="entry name" value="PEPTIDYL-PROLYL CIS-TRANS ISOMERASE-RELATED"/>
    <property type="match status" value="1"/>
</dbReference>
<dbReference type="InterPro" id="IPR002130">
    <property type="entry name" value="Cyclophilin-type_PPIase_dom"/>
</dbReference>
<dbReference type="OrthoDB" id="9807797at2"/>
<keyword evidence="2" id="KW-0697">Rotamase</keyword>
<dbReference type="EMBL" id="PJCH01000010">
    <property type="protein sequence ID" value="PQA87119.1"/>
    <property type="molecule type" value="Genomic_DNA"/>
</dbReference>
<dbReference type="CDD" id="cd00317">
    <property type="entry name" value="cyclophilin"/>
    <property type="match status" value="1"/>
</dbReference>
<dbReference type="PROSITE" id="PS51257">
    <property type="entry name" value="PROKAR_LIPOPROTEIN"/>
    <property type="match status" value="1"/>
</dbReference>
<feature type="domain" description="PPIase cyclophilin-type" evidence="4">
    <location>
        <begin position="65"/>
        <end position="265"/>
    </location>
</feature>
<dbReference type="RefSeq" id="WP_104830677.1">
    <property type="nucleotide sequence ID" value="NZ_PJCH01000010.1"/>
</dbReference>
<dbReference type="GO" id="GO:0003755">
    <property type="term" value="F:peptidyl-prolyl cis-trans isomerase activity"/>
    <property type="evidence" value="ECO:0007669"/>
    <property type="project" value="UniProtKB-KW"/>
</dbReference>
<keyword evidence="3 5" id="KW-0413">Isomerase</keyword>
<comment type="caution">
    <text evidence="5">The sequence shown here is derived from an EMBL/GenBank/DDBJ whole genome shotgun (WGS) entry which is preliminary data.</text>
</comment>
<evidence type="ECO:0000313" key="5">
    <source>
        <dbReference type="EMBL" id="PQA87119.1"/>
    </source>
</evidence>
<evidence type="ECO:0000256" key="3">
    <source>
        <dbReference type="ARBA" id="ARBA00023235"/>
    </source>
</evidence>
<dbReference type="AlphaFoldDB" id="A0A2S7K3P2"/>
<accession>A0A2S7K3P2</accession>
<sequence>MRCSVFMLGVLLAAACTRGETPAPAEDAEADAQKRAPAEIIAEAAPEDWRAIDPENMLVVELERGRVVVELSSTLAQNHTAQMKALAREGFYDGLSFYRVIDGFVAQGGDVFEQREVKTAKKTLEAMFDQPLTADMTFTPIEDTDGYAAQVGFIDSQPVGADAGGTTIWALHCTGAMAMARDIEKDTGGTEFYFTLQPQRYLDRNLTVFGHVVDGMEHLQALPRVVRAETPGDDVSETILSMRVAADLAEDKRPALEILRTDTATFAAYAESRRNRPEDFFYYRPDHVDVCALTIPVREIAAE</sequence>
<evidence type="ECO:0000313" key="6">
    <source>
        <dbReference type="Proteomes" id="UP000239504"/>
    </source>
</evidence>
<dbReference type="SUPFAM" id="SSF50891">
    <property type="entry name" value="Cyclophilin-like"/>
    <property type="match status" value="1"/>
</dbReference>
<gene>
    <name evidence="5" type="ORF">CW354_13835</name>
</gene>
<dbReference type="EC" id="5.2.1.8" evidence="1"/>
<keyword evidence="6" id="KW-1185">Reference proteome</keyword>
<dbReference type="Proteomes" id="UP000239504">
    <property type="component" value="Unassembled WGS sequence"/>
</dbReference>
<evidence type="ECO:0000259" key="4">
    <source>
        <dbReference type="PROSITE" id="PS50072"/>
    </source>
</evidence>
<name>A0A2S7K3P2_9PROT</name>
<dbReference type="PANTHER" id="PTHR45625:SF4">
    <property type="entry name" value="PEPTIDYLPROLYL ISOMERASE DOMAIN AND WD REPEAT-CONTAINING PROTEIN 1"/>
    <property type="match status" value="1"/>
</dbReference>
<protein>
    <recommendedName>
        <fullName evidence="1">peptidylprolyl isomerase</fullName>
        <ecNumber evidence="1">5.2.1.8</ecNumber>
    </recommendedName>
</protein>
<dbReference type="InterPro" id="IPR029000">
    <property type="entry name" value="Cyclophilin-like_dom_sf"/>
</dbReference>
<evidence type="ECO:0000256" key="2">
    <source>
        <dbReference type="ARBA" id="ARBA00023110"/>
    </source>
</evidence>
<dbReference type="Gene3D" id="2.40.100.10">
    <property type="entry name" value="Cyclophilin-like"/>
    <property type="match status" value="1"/>
</dbReference>